<dbReference type="STRING" id="395495.Lcho_4379"/>
<dbReference type="SUPFAM" id="SSF56634">
    <property type="entry name" value="Heme-dependent catalase-like"/>
    <property type="match status" value="1"/>
</dbReference>
<dbReference type="EMBL" id="CP001013">
    <property type="protein sequence ID" value="ACB36630.1"/>
    <property type="molecule type" value="Genomic_DNA"/>
</dbReference>
<dbReference type="GO" id="GO:0042744">
    <property type="term" value="P:hydrogen peroxide catabolic process"/>
    <property type="evidence" value="ECO:0007669"/>
    <property type="project" value="TreeGrafter"/>
</dbReference>
<keyword evidence="3 8" id="KW-0575">Peroxidase</keyword>
<keyword evidence="10" id="KW-0732">Signal</keyword>
<evidence type="ECO:0000256" key="10">
    <source>
        <dbReference type="SAM" id="SignalP"/>
    </source>
</evidence>
<dbReference type="InterPro" id="IPR020835">
    <property type="entry name" value="Catalase_sf"/>
</dbReference>
<dbReference type="Gene3D" id="1.20.1280.120">
    <property type="match status" value="1"/>
</dbReference>
<comment type="cofactor">
    <cofactor evidence="8">
        <name>heme</name>
        <dbReference type="ChEBI" id="CHEBI:30413"/>
    </cofactor>
</comment>
<feature type="binding site" description="axial binding residue" evidence="9">
    <location>
        <position position="340"/>
    </location>
    <ligand>
        <name>heme</name>
        <dbReference type="ChEBI" id="CHEBI:30413"/>
    </ligand>
    <ligandPart>
        <name>Fe</name>
        <dbReference type="ChEBI" id="CHEBI:18248"/>
    </ligandPart>
</feature>
<dbReference type="PIRSF" id="PIRSF000296">
    <property type="entry name" value="SrpA"/>
    <property type="match status" value="1"/>
</dbReference>
<evidence type="ECO:0000256" key="5">
    <source>
        <dbReference type="ARBA" id="ARBA00022723"/>
    </source>
</evidence>
<feature type="domain" description="Catalase core" evidence="11">
    <location>
        <begin position="26"/>
        <end position="352"/>
    </location>
</feature>
<evidence type="ECO:0000256" key="4">
    <source>
        <dbReference type="ARBA" id="ARBA00022617"/>
    </source>
</evidence>
<dbReference type="GO" id="GO:0005737">
    <property type="term" value="C:cytoplasm"/>
    <property type="evidence" value="ECO:0007669"/>
    <property type="project" value="TreeGrafter"/>
</dbReference>
<evidence type="ECO:0000256" key="1">
    <source>
        <dbReference type="ARBA" id="ARBA00002974"/>
    </source>
</evidence>
<dbReference type="AlphaFoldDB" id="B1Y0F1"/>
<keyword evidence="7 8" id="KW-0408">Iron</keyword>
<feature type="chain" id="PRO_5002773242" description="Catalase-related peroxidase" evidence="10">
    <location>
        <begin position="47"/>
        <end position="353"/>
    </location>
</feature>
<keyword evidence="6 8" id="KW-0560">Oxidoreductase</keyword>
<dbReference type="PANTHER" id="PTHR11465">
    <property type="entry name" value="CATALASE"/>
    <property type="match status" value="1"/>
</dbReference>
<gene>
    <name evidence="12" type="ordered locus">Lcho_4379</name>
</gene>
<dbReference type="PRINTS" id="PR00067">
    <property type="entry name" value="CATALASE"/>
</dbReference>
<dbReference type="EC" id="1.11.1.-" evidence="8"/>
<dbReference type="eggNOG" id="COG0753">
    <property type="taxonomic scope" value="Bacteria"/>
</dbReference>
<dbReference type="GO" id="GO:0042542">
    <property type="term" value="P:response to hydrogen peroxide"/>
    <property type="evidence" value="ECO:0007669"/>
    <property type="project" value="TreeGrafter"/>
</dbReference>
<keyword evidence="4 8" id="KW-0349">Heme</keyword>
<feature type="signal peptide" evidence="10">
    <location>
        <begin position="1"/>
        <end position="46"/>
    </location>
</feature>
<comment type="function">
    <text evidence="8">Has an organic peroxide-dependent peroxidase activity.</text>
</comment>
<comment type="similarity">
    <text evidence="2 8">Belongs to the catalase family.</text>
</comment>
<dbReference type="PROSITE" id="PS51402">
    <property type="entry name" value="CATALASE_3"/>
    <property type="match status" value="1"/>
</dbReference>
<dbReference type="InterPro" id="IPR018028">
    <property type="entry name" value="Catalase"/>
</dbReference>
<dbReference type="CDD" id="cd08153">
    <property type="entry name" value="srpA_like"/>
    <property type="match status" value="1"/>
</dbReference>
<dbReference type="GO" id="GO:0004096">
    <property type="term" value="F:catalase activity"/>
    <property type="evidence" value="ECO:0007669"/>
    <property type="project" value="InterPro"/>
</dbReference>
<dbReference type="InterPro" id="IPR024168">
    <property type="entry name" value="Catalase_SrpA-type_pred"/>
</dbReference>
<proteinExistence type="inferred from homology"/>
<dbReference type="Pfam" id="PF00199">
    <property type="entry name" value="Catalase"/>
    <property type="match status" value="1"/>
</dbReference>
<evidence type="ECO:0000256" key="2">
    <source>
        <dbReference type="ARBA" id="ARBA00005329"/>
    </source>
</evidence>
<dbReference type="GO" id="GO:0020037">
    <property type="term" value="F:heme binding"/>
    <property type="evidence" value="ECO:0007669"/>
    <property type="project" value="InterPro"/>
</dbReference>
<dbReference type="SMR" id="B1Y0F1"/>
<keyword evidence="13" id="KW-1185">Reference proteome</keyword>
<evidence type="ECO:0000256" key="3">
    <source>
        <dbReference type="ARBA" id="ARBA00022559"/>
    </source>
</evidence>
<sequence length="353" mass="37346" precursor="true">MAAGKGRAFTPHHLHIKVISMNKLIIATAVASLGALALPMAAQAQASLAEQQVNALEGLAGKQPTARRSGAKGLCASGHFTGHADARALTSASVFNGDKVPVIARFSVGGGNPKGTDKAKSVRGLALSFTAANGEVWQMANISAPIFFVKSPEDFVTFVKVRSADPATGKPDPEKLKAFNEAHPETLLQGAYVAKQPVPASYGALNYWGVNAFELNDARGQSRFVRWQFVPEAGVLGLSEEQLKDLPNDFLADELRARVAKAPVGFEFKLQLAEPGDNLLDPTQAWPDSRKLVSAGRLVIDKVEAMAGGDCDRITFNPLITPKGIKPSADPVLNARAAAYGVSLGRRLSETAN</sequence>
<comment type="function">
    <text evidence="1">Decomposes hydrogen peroxide into water and oxygen; serves to protect cells from the toxic effects of hydrogen peroxide.</text>
</comment>
<evidence type="ECO:0000313" key="13">
    <source>
        <dbReference type="Proteomes" id="UP000001693"/>
    </source>
</evidence>
<evidence type="ECO:0000256" key="8">
    <source>
        <dbReference type="PIRNR" id="PIRNR000296"/>
    </source>
</evidence>
<dbReference type="Proteomes" id="UP000001693">
    <property type="component" value="Chromosome"/>
</dbReference>
<dbReference type="HOGENOM" id="CLU_045961_0_0_4"/>
<accession>B1Y0F1</accession>
<dbReference type="SMART" id="SM01060">
    <property type="entry name" value="Catalase"/>
    <property type="match status" value="1"/>
</dbReference>
<evidence type="ECO:0000256" key="9">
    <source>
        <dbReference type="PIRSR" id="PIRSR000296-2"/>
    </source>
</evidence>
<dbReference type="KEGG" id="lch:Lcho_4379"/>
<keyword evidence="5 8" id="KW-0479">Metal-binding</keyword>
<reference evidence="12 13" key="1">
    <citation type="submission" date="2008-03" db="EMBL/GenBank/DDBJ databases">
        <title>Complete sequence of Leptothrix cholodnii SP-6.</title>
        <authorList>
            <consortium name="US DOE Joint Genome Institute"/>
            <person name="Copeland A."/>
            <person name="Lucas S."/>
            <person name="Lapidus A."/>
            <person name="Glavina del Rio T."/>
            <person name="Dalin E."/>
            <person name="Tice H."/>
            <person name="Bruce D."/>
            <person name="Goodwin L."/>
            <person name="Pitluck S."/>
            <person name="Chertkov O."/>
            <person name="Brettin T."/>
            <person name="Detter J.C."/>
            <person name="Han C."/>
            <person name="Kuske C.R."/>
            <person name="Schmutz J."/>
            <person name="Larimer F."/>
            <person name="Land M."/>
            <person name="Hauser L."/>
            <person name="Kyrpides N."/>
            <person name="Lykidis A."/>
            <person name="Emerson D."/>
            <person name="Richardson P."/>
        </authorList>
    </citation>
    <scope>NUCLEOTIDE SEQUENCE [LARGE SCALE GENOMIC DNA]</scope>
    <source>
        <strain evidence="13">ATCC 51168 / LMG 8142 / SP-6</strain>
    </source>
</reference>
<evidence type="ECO:0000259" key="11">
    <source>
        <dbReference type="SMART" id="SM01060"/>
    </source>
</evidence>
<evidence type="ECO:0000256" key="6">
    <source>
        <dbReference type="ARBA" id="ARBA00023002"/>
    </source>
</evidence>
<organism evidence="12 13">
    <name type="scientific">Leptothrix cholodnii (strain ATCC 51168 / LMG 8142 / SP-6)</name>
    <name type="common">Leptothrix discophora (strain SP-6)</name>
    <dbReference type="NCBI Taxonomy" id="395495"/>
    <lineage>
        <taxon>Bacteria</taxon>
        <taxon>Pseudomonadati</taxon>
        <taxon>Pseudomonadota</taxon>
        <taxon>Betaproteobacteria</taxon>
        <taxon>Burkholderiales</taxon>
        <taxon>Sphaerotilaceae</taxon>
        <taxon>Leptothrix</taxon>
    </lineage>
</organism>
<evidence type="ECO:0000256" key="7">
    <source>
        <dbReference type="ARBA" id="ARBA00023004"/>
    </source>
</evidence>
<dbReference type="InterPro" id="IPR011614">
    <property type="entry name" value="Catalase_core"/>
</dbReference>
<name>B1Y0F1_LEPCP</name>
<dbReference type="PANTHER" id="PTHR11465:SF9">
    <property type="entry name" value="CATALASE"/>
    <property type="match status" value="1"/>
</dbReference>
<dbReference type="Gene3D" id="2.40.180.10">
    <property type="entry name" value="Catalase core domain"/>
    <property type="match status" value="1"/>
</dbReference>
<protein>
    <recommendedName>
        <fullName evidence="8">Catalase-related peroxidase</fullName>
        <ecNumber evidence="8">1.11.1.-</ecNumber>
    </recommendedName>
</protein>
<dbReference type="GO" id="GO:0046872">
    <property type="term" value="F:metal ion binding"/>
    <property type="evidence" value="ECO:0007669"/>
    <property type="project" value="UniProtKB-KW"/>
</dbReference>
<evidence type="ECO:0000313" key="12">
    <source>
        <dbReference type="EMBL" id="ACB36630.1"/>
    </source>
</evidence>